<dbReference type="AlphaFoldDB" id="A0A2T3XZW3"/>
<organism evidence="1 2">
    <name type="scientific">Trinickia symbiotica</name>
    <dbReference type="NCBI Taxonomy" id="863227"/>
    <lineage>
        <taxon>Bacteria</taxon>
        <taxon>Pseudomonadati</taxon>
        <taxon>Pseudomonadota</taxon>
        <taxon>Betaproteobacteria</taxon>
        <taxon>Burkholderiales</taxon>
        <taxon>Burkholderiaceae</taxon>
        <taxon>Trinickia</taxon>
    </lineage>
</organism>
<dbReference type="EMBL" id="PYUC01000002">
    <property type="protein sequence ID" value="PTB22028.1"/>
    <property type="molecule type" value="Genomic_DNA"/>
</dbReference>
<reference evidence="1 2" key="1">
    <citation type="submission" date="2018-03" db="EMBL/GenBank/DDBJ databases">
        <title>Whole genome analyses suggest that Burkholderia sensu lato contains two further novel genera in the rhizoxinica-symbiotica group Mycetohabitans gen. nov., and Trinickia gen. nov.: implications for the evolution of diazotrophy and nodulation in the Burkholderiaceae.</title>
        <authorList>
            <person name="Estrada De Los Santos P."/>
            <person name="Palmer M."/>
            <person name="Chavez-Ramirez B."/>
            <person name="Steenkamp E.T."/>
            <person name="Hirsch A.M."/>
            <person name="Manyaka P."/>
            <person name="Maluk M."/>
            <person name="Lafos M."/>
            <person name="Crook M."/>
            <person name="Gross E."/>
            <person name="Simon M.F."/>
            <person name="Bueno Dos Reis Junior F."/>
            <person name="Poole P.S."/>
            <person name="Venter S.N."/>
            <person name="James E.K."/>
        </authorList>
    </citation>
    <scope>NUCLEOTIDE SEQUENCE [LARGE SCALE GENOMIC DNA]</scope>
    <source>
        <strain evidence="1 2">JPY-366</strain>
    </source>
</reference>
<comment type="caution">
    <text evidence="1">The sequence shown here is derived from an EMBL/GenBank/DDBJ whole genome shotgun (WGS) entry which is preliminary data.</text>
</comment>
<accession>A0A2T3XZW3</accession>
<name>A0A2T3XZW3_9BURK</name>
<sequence length="70" mass="8123">MTVKLKISGNSILLTGTIYLPKSALQESIWRKMEGDHSIFSFFPHTYFQFLRVPIFFIDPDQLFARALQA</sequence>
<dbReference type="RefSeq" id="WP_107149583.1">
    <property type="nucleotide sequence ID" value="NZ_PYUC01000002.1"/>
</dbReference>
<evidence type="ECO:0000313" key="2">
    <source>
        <dbReference type="Proteomes" id="UP000240638"/>
    </source>
</evidence>
<dbReference type="Proteomes" id="UP000240638">
    <property type="component" value="Unassembled WGS sequence"/>
</dbReference>
<gene>
    <name evidence="1" type="ORF">C9I57_05310</name>
</gene>
<proteinExistence type="predicted"/>
<evidence type="ECO:0000313" key="1">
    <source>
        <dbReference type="EMBL" id="PTB22028.1"/>
    </source>
</evidence>
<protein>
    <submittedName>
        <fullName evidence="1">Uncharacterized protein</fullName>
    </submittedName>
</protein>